<dbReference type="InterPro" id="IPR001680">
    <property type="entry name" value="WD40_rpt"/>
</dbReference>
<dbReference type="Gene3D" id="2.130.10.10">
    <property type="entry name" value="YVTN repeat-like/Quinoprotein amine dehydrogenase"/>
    <property type="match status" value="1"/>
</dbReference>
<dbReference type="PRINTS" id="PR00320">
    <property type="entry name" value="GPROTEINBRPT"/>
</dbReference>
<dbReference type="InterPro" id="IPR020472">
    <property type="entry name" value="WD40_PAC1"/>
</dbReference>
<evidence type="ECO:0000313" key="5">
    <source>
        <dbReference type="Proteomes" id="UP001417504"/>
    </source>
</evidence>
<dbReference type="PROSITE" id="PS50082">
    <property type="entry name" value="WD_REPEATS_2"/>
    <property type="match status" value="4"/>
</dbReference>
<organism evidence="4 5">
    <name type="scientific">Stephania japonica</name>
    <dbReference type="NCBI Taxonomy" id="461633"/>
    <lineage>
        <taxon>Eukaryota</taxon>
        <taxon>Viridiplantae</taxon>
        <taxon>Streptophyta</taxon>
        <taxon>Embryophyta</taxon>
        <taxon>Tracheophyta</taxon>
        <taxon>Spermatophyta</taxon>
        <taxon>Magnoliopsida</taxon>
        <taxon>Ranunculales</taxon>
        <taxon>Menispermaceae</taxon>
        <taxon>Menispermoideae</taxon>
        <taxon>Cissampelideae</taxon>
        <taxon>Stephania</taxon>
    </lineage>
</organism>
<dbReference type="CDD" id="cd00200">
    <property type="entry name" value="WD40"/>
    <property type="match status" value="1"/>
</dbReference>
<accession>A0AAP0K493</accession>
<feature type="repeat" description="WD" evidence="3">
    <location>
        <begin position="281"/>
        <end position="322"/>
    </location>
</feature>
<dbReference type="Proteomes" id="UP001417504">
    <property type="component" value="Unassembled WGS sequence"/>
</dbReference>
<dbReference type="InterPro" id="IPR040324">
    <property type="entry name" value="WDR44/Dgr2"/>
</dbReference>
<reference evidence="4 5" key="1">
    <citation type="submission" date="2024-01" db="EMBL/GenBank/DDBJ databases">
        <title>Genome assemblies of Stephania.</title>
        <authorList>
            <person name="Yang L."/>
        </authorList>
    </citation>
    <scope>NUCLEOTIDE SEQUENCE [LARGE SCALE GENOMIC DNA]</scope>
    <source>
        <strain evidence="4">QJT</strain>
        <tissue evidence="4">Leaf</tissue>
    </source>
</reference>
<dbReference type="PROSITE" id="PS50294">
    <property type="entry name" value="WD_REPEATS_REGION"/>
    <property type="match status" value="3"/>
</dbReference>
<dbReference type="AlphaFoldDB" id="A0AAP0K493"/>
<gene>
    <name evidence="4" type="ORF">Sjap_005584</name>
</gene>
<feature type="repeat" description="WD" evidence="3">
    <location>
        <begin position="425"/>
        <end position="459"/>
    </location>
</feature>
<keyword evidence="5" id="KW-1185">Reference proteome</keyword>
<dbReference type="PANTHER" id="PTHR14221">
    <property type="entry name" value="WD REPEAT DOMAIN 44"/>
    <property type="match status" value="1"/>
</dbReference>
<dbReference type="InterPro" id="IPR015943">
    <property type="entry name" value="WD40/YVTN_repeat-like_dom_sf"/>
</dbReference>
<dbReference type="SUPFAM" id="SSF50978">
    <property type="entry name" value="WD40 repeat-like"/>
    <property type="match status" value="1"/>
</dbReference>
<evidence type="ECO:0000256" key="1">
    <source>
        <dbReference type="ARBA" id="ARBA00022574"/>
    </source>
</evidence>
<proteinExistence type="predicted"/>
<dbReference type="SMART" id="SM00320">
    <property type="entry name" value="WD40"/>
    <property type="match status" value="6"/>
</dbReference>
<evidence type="ECO:0000313" key="4">
    <source>
        <dbReference type="EMBL" id="KAK9145681.1"/>
    </source>
</evidence>
<keyword evidence="1 3" id="KW-0853">WD repeat</keyword>
<dbReference type="EMBL" id="JBBNAE010000002">
    <property type="protein sequence ID" value="KAK9145681.1"/>
    <property type="molecule type" value="Genomic_DNA"/>
</dbReference>
<dbReference type="InterPro" id="IPR036322">
    <property type="entry name" value="WD40_repeat_dom_sf"/>
</dbReference>
<evidence type="ECO:0000256" key="3">
    <source>
        <dbReference type="PROSITE-ProRule" id="PRU00221"/>
    </source>
</evidence>
<comment type="caution">
    <text evidence="4">The sequence shown here is derived from an EMBL/GenBank/DDBJ whole genome shotgun (WGS) entry which is preliminary data.</text>
</comment>
<protein>
    <submittedName>
        <fullName evidence="4">Uncharacterized protein</fullName>
    </submittedName>
</protein>
<evidence type="ECO:0000256" key="2">
    <source>
        <dbReference type="ARBA" id="ARBA00022737"/>
    </source>
</evidence>
<feature type="repeat" description="WD" evidence="3">
    <location>
        <begin position="385"/>
        <end position="425"/>
    </location>
</feature>
<sequence length="762" mass="85616">MRSWCSEEEDEDDGFFDAREEITSVSDLSSECQENCDFNSCPDDVNWVSGRFHYDVWIKSPVSVEERRSRFFELMGMGRGCWSEGEDSSYLSVEDLSSVEIDRITQKSEAVLGNSDFEDNFSSSLSFRPRCSNVACDAEKDRVLEENSSCRIKNLDDGTEFVVDQLDEDGTLSRLREVSSGRLVAGEEFQQVFGLSPLVQKVMRREVETFNSSLESARKVKNRWLKRLNVVGCIAAREGDDKELMPNLKKRIPGVQNERVRVRPCKKRSKEFSALFMGQDIQAHDGAILTMKFSPDGQYLASAGEDGIVRVWQVLESDRSNEGDTPDADPSCIYFMANNSSALTPIFKDSEKNGKIKGLRRMADSACVILPPKVVQISEKPLHEFHGHGGQIWDLSWSSNKHLLSASGDKTVRLWRVGCDECLKVFYHTDYVTCIQFSPVDENYFISGSIDGKVRIWDIAGCHVVDWNDIKDIVTAVCYRPDGQGGIVGSMAGSCYFYEMSDNQLQLTSHISLHGKKKYPGRKITGLQFSPSEPSKLMVTSADSQIRILDGIEVICKYKGFRNAGSQISASFTSDGKHILTASEDSNVYIWNWFSEELSSTSQAKNIWSHERFYSSNVSVAIPWSGARSGNYNVSILSAGYPFRGHATPSPGFGLENGWQHWHLDKNRRKTLPLPSREFLFLKNGLSLDAFPKGSATWPEEKLRTSSLMTSSSSICKSQYKFLKTACQSLYSCPHAWGQVIVTAGRDGRIRSFRNYGLPIRS</sequence>
<name>A0AAP0K493_9MAGN</name>
<dbReference type="PANTHER" id="PTHR14221:SF0">
    <property type="entry name" value="WD REPEAT-CONTAINING PROTEIN 44"/>
    <property type="match status" value="1"/>
</dbReference>
<feature type="repeat" description="WD" evidence="3">
    <location>
        <begin position="569"/>
        <end position="601"/>
    </location>
</feature>
<keyword evidence="2" id="KW-0677">Repeat</keyword>
<dbReference type="Pfam" id="PF00400">
    <property type="entry name" value="WD40"/>
    <property type="match status" value="4"/>
</dbReference>